<comment type="pathway">
    <text evidence="6">Amino-acid biosynthesis; glycine biosynthesis; glycine from L-serine: step 1/1.</text>
</comment>
<comment type="similarity">
    <text evidence="2 6">Belongs to the SHMT family.</text>
</comment>
<comment type="catalytic activity">
    <reaction evidence="6">
        <text>(6R)-5,10-methylene-5,6,7,8-tetrahydrofolate + glycine + H2O = (6S)-5,6,7,8-tetrahydrofolate + L-serine</text>
        <dbReference type="Rhea" id="RHEA:15481"/>
        <dbReference type="ChEBI" id="CHEBI:15377"/>
        <dbReference type="ChEBI" id="CHEBI:15636"/>
        <dbReference type="ChEBI" id="CHEBI:33384"/>
        <dbReference type="ChEBI" id="CHEBI:57305"/>
        <dbReference type="ChEBI" id="CHEBI:57453"/>
        <dbReference type="EC" id="2.1.2.1"/>
    </reaction>
</comment>
<keyword evidence="6" id="KW-0028">Amino-acid biosynthesis</keyword>
<dbReference type="InterPro" id="IPR015422">
    <property type="entry name" value="PyrdxlP-dep_Trfase_small"/>
</dbReference>
<feature type="modified residue" description="N6-(pyridoxal phosphate)lysine" evidence="6">
    <location>
        <position position="227"/>
    </location>
</feature>
<feature type="site" description="Plays an important role in substrate specificity" evidence="6">
    <location>
        <position position="226"/>
    </location>
</feature>
<sequence>MAAPLDEIDPDIAELLGKELRRQRDTLEMIASENFAPRAVLQAQGSVLTNKYAEGLPGRRYYGGCEYVDVVENIARDRAKELFGAGFANVQPHAGAQANAAVLHALMSPGERLLGLDLANGGHLTHGMRLNFSGKLYETAFYGVDPQTHRIDMDAVRAQAREFRPKVLIAGWSAYPRTLDFAAFRAIADEVDATLWVDMAHFAGLVAAGLHPSPVPHAQLVSTTVHKTLGGPRSGLILGQKEYAKSINSAVFPGQQGGPLMHAIAAKAVALKIAGSPEFAERQRRVVSGAKILAERLLADEVAAAGVSVVSGGTDVHLVLVDLRDSPLDGQMAEDLLHEIGITVNRNAVPNDPRPPMVTSGLRIGTPALATRGFGDTEFSEVADIIATALVAGSGADVAALRARVTKLAEDFPLYDGLEDWPLVGRHA</sequence>
<proteinExistence type="inferred from homology"/>
<comment type="subcellular location">
    <subcellularLocation>
        <location evidence="6">Cytoplasm</location>
    </subcellularLocation>
</comment>
<evidence type="ECO:0000256" key="4">
    <source>
        <dbReference type="ARBA" id="ARBA00022679"/>
    </source>
</evidence>
<dbReference type="InterPro" id="IPR015424">
    <property type="entry name" value="PyrdxlP-dep_Trfase"/>
</dbReference>
<feature type="binding site" evidence="6">
    <location>
        <position position="118"/>
    </location>
    <ligand>
        <name>(6S)-5,6,7,8-tetrahydrofolate</name>
        <dbReference type="ChEBI" id="CHEBI:57453"/>
    </ligand>
</feature>
<comment type="pathway">
    <text evidence="6">One-carbon metabolism; tetrahydrofolate interconversion.</text>
</comment>
<name>A0ABY3U3C2_9MYCO</name>
<dbReference type="PROSITE" id="PS00096">
    <property type="entry name" value="SHMT"/>
    <property type="match status" value="1"/>
</dbReference>
<accession>A0ABY3U3C2</accession>
<dbReference type="InterPro" id="IPR001085">
    <property type="entry name" value="Ser_HO-MeTrfase"/>
</dbReference>
<keyword evidence="4 6" id="KW-0808">Transferase</keyword>
<reference evidence="8" key="1">
    <citation type="submission" date="2022-08" db="EMBL/GenBank/DDBJ databases">
        <title>Complete genome sequence of 14 non-tuberculosis mycobacteria type-strains.</title>
        <authorList>
            <person name="Igarashi Y."/>
            <person name="Osugi A."/>
            <person name="Mitarai S."/>
        </authorList>
    </citation>
    <scope>NUCLEOTIDE SEQUENCE</scope>
    <source>
        <strain evidence="8">DSM 45575</strain>
    </source>
</reference>
<keyword evidence="5 6" id="KW-0663">Pyridoxal phosphate</keyword>
<dbReference type="EMBL" id="CP092365">
    <property type="protein sequence ID" value="ULN54456.1"/>
    <property type="molecule type" value="Genomic_DNA"/>
</dbReference>
<keyword evidence="9" id="KW-1185">Reference proteome</keyword>
<dbReference type="InterPro" id="IPR019798">
    <property type="entry name" value="Ser_HO-MeTrfase_PLP_BS"/>
</dbReference>
<dbReference type="RefSeq" id="WP_240172652.1">
    <property type="nucleotide sequence ID" value="NZ_CP092365.1"/>
</dbReference>
<dbReference type="EC" id="2.1.2.1" evidence="6"/>
<dbReference type="InterPro" id="IPR049943">
    <property type="entry name" value="Ser_HO-MeTrfase-like"/>
</dbReference>
<keyword evidence="3 6" id="KW-0554">One-carbon metabolism</keyword>
<dbReference type="HAMAP" id="MF_00051">
    <property type="entry name" value="SHMT"/>
    <property type="match status" value="1"/>
</dbReference>
<dbReference type="Gene3D" id="3.90.1150.10">
    <property type="entry name" value="Aspartate Aminotransferase, domain 1"/>
    <property type="match status" value="1"/>
</dbReference>
<keyword evidence="6" id="KW-0963">Cytoplasm</keyword>
<dbReference type="CDD" id="cd00378">
    <property type="entry name" value="SHMT"/>
    <property type="match status" value="1"/>
</dbReference>
<organism evidence="8 9">
    <name type="scientific">Mycolicibacillus parakoreensis</name>
    <dbReference type="NCBI Taxonomy" id="1069221"/>
    <lineage>
        <taxon>Bacteria</taxon>
        <taxon>Bacillati</taxon>
        <taxon>Actinomycetota</taxon>
        <taxon>Actinomycetes</taxon>
        <taxon>Mycobacteriales</taxon>
        <taxon>Mycobacteriaceae</taxon>
        <taxon>Mycolicibacillus</taxon>
    </lineage>
</organism>
<dbReference type="SUPFAM" id="SSF53383">
    <property type="entry name" value="PLP-dependent transferases"/>
    <property type="match status" value="1"/>
</dbReference>
<evidence type="ECO:0000256" key="1">
    <source>
        <dbReference type="ARBA" id="ARBA00001933"/>
    </source>
</evidence>
<dbReference type="InterPro" id="IPR015421">
    <property type="entry name" value="PyrdxlP-dep_Trfase_major"/>
</dbReference>
<evidence type="ECO:0000259" key="7">
    <source>
        <dbReference type="Pfam" id="PF00464"/>
    </source>
</evidence>
<protein>
    <recommendedName>
        <fullName evidence="6">Serine hydroxymethyltransferase</fullName>
        <shortName evidence="6">SHMT</shortName>
        <shortName evidence="6">Serine methylase</shortName>
        <ecNumber evidence="6">2.1.2.1</ecNumber>
    </recommendedName>
</protein>
<evidence type="ECO:0000313" key="8">
    <source>
        <dbReference type="EMBL" id="ULN54456.1"/>
    </source>
</evidence>
<evidence type="ECO:0000256" key="5">
    <source>
        <dbReference type="ARBA" id="ARBA00022898"/>
    </source>
</evidence>
<dbReference type="PIRSF" id="PIRSF000412">
    <property type="entry name" value="SHMT"/>
    <property type="match status" value="1"/>
</dbReference>
<evidence type="ECO:0000256" key="6">
    <source>
        <dbReference type="HAMAP-Rule" id="MF_00051"/>
    </source>
</evidence>
<comment type="cofactor">
    <cofactor evidence="1 6">
        <name>pyridoxal 5'-phosphate</name>
        <dbReference type="ChEBI" id="CHEBI:597326"/>
    </cofactor>
</comment>
<comment type="caution">
    <text evidence="6">Lacks conserved residue(s) required for the propagation of feature annotation.</text>
</comment>
<dbReference type="PANTHER" id="PTHR11680">
    <property type="entry name" value="SERINE HYDROXYMETHYLTRANSFERASE"/>
    <property type="match status" value="1"/>
</dbReference>
<comment type="function">
    <text evidence="6">Catalyzes the reversible interconversion of serine and glycine with tetrahydrofolate (THF) serving as the one-carbon carrier. This reaction serves as the major source of one-carbon groups required for the biosynthesis of purines, thymidylate, methionine, and other important biomolecules. Also exhibits THF-independent aldolase activity toward beta-hydroxyamino acids, producing glycine and aldehydes, via a retro-aldol mechanism.</text>
</comment>
<evidence type="ECO:0000256" key="2">
    <source>
        <dbReference type="ARBA" id="ARBA00006376"/>
    </source>
</evidence>
<dbReference type="Gene3D" id="3.40.640.10">
    <property type="entry name" value="Type I PLP-dependent aspartate aminotransferase-like (Major domain)"/>
    <property type="match status" value="1"/>
</dbReference>
<dbReference type="Proteomes" id="UP001055200">
    <property type="component" value="Chromosome"/>
</dbReference>
<gene>
    <name evidence="6" type="primary">glyA</name>
    <name evidence="8" type="ORF">MIU77_04170</name>
</gene>
<evidence type="ECO:0000313" key="9">
    <source>
        <dbReference type="Proteomes" id="UP001055200"/>
    </source>
</evidence>
<dbReference type="NCBIfam" id="NF000586">
    <property type="entry name" value="PRK00011.1"/>
    <property type="match status" value="1"/>
</dbReference>
<dbReference type="Pfam" id="PF00464">
    <property type="entry name" value="SHMT"/>
    <property type="match status" value="1"/>
</dbReference>
<feature type="domain" description="Serine hydroxymethyltransferase-like" evidence="7">
    <location>
        <begin position="5"/>
        <end position="386"/>
    </location>
</feature>
<feature type="binding site" evidence="6">
    <location>
        <begin position="122"/>
        <end position="124"/>
    </location>
    <ligand>
        <name>(6S)-5,6,7,8-tetrahydrofolate</name>
        <dbReference type="ChEBI" id="CHEBI:57453"/>
    </ligand>
</feature>
<dbReference type="InterPro" id="IPR039429">
    <property type="entry name" value="SHMT-like_dom"/>
</dbReference>
<evidence type="ECO:0000256" key="3">
    <source>
        <dbReference type="ARBA" id="ARBA00022563"/>
    </source>
</evidence>
<comment type="subunit">
    <text evidence="6">Homodimer.</text>
</comment>
<dbReference type="PANTHER" id="PTHR11680:SF35">
    <property type="entry name" value="SERINE HYDROXYMETHYLTRANSFERASE 1"/>
    <property type="match status" value="1"/>
</dbReference>